<keyword evidence="2" id="KW-0413">Isomerase</keyword>
<dbReference type="InterPro" id="IPR006224">
    <property type="entry name" value="PsdUridine_synth_RluA-like_CS"/>
</dbReference>
<evidence type="ECO:0000259" key="4">
    <source>
        <dbReference type="Pfam" id="PF00849"/>
    </source>
</evidence>
<dbReference type="Pfam" id="PF00849">
    <property type="entry name" value="PseudoU_synth_2"/>
    <property type="match status" value="1"/>
</dbReference>
<dbReference type="GO" id="GO:0006396">
    <property type="term" value="P:RNA processing"/>
    <property type="evidence" value="ECO:0007669"/>
    <property type="project" value="UniProtKB-ARBA"/>
</dbReference>
<dbReference type="InterPro" id="IPR020103">
    <property type="entry name" value="PsdUridine_synth_cat_dom_sf"/>
</dbReference>
<dbReference type="PANTHER" id="PTHR21600:SF83">
    <property type="entry name" value="PSEUDOURIDYLATE SYNTHASE RPUSD4, MITOCHONDRIAL"/>
    <property type="match status" value="1"/>
</dbReference>
<evidence type="ECO:0000256" key="1">
    <source>
        <dbReference type="ARBA" id="ARBA00010876"/>
    </source>
</evidence>
<sequence length="294" mass="32918">MDVKEEHIVPQIPAPIRLSDYGGGIFVSIPSRKGVKKAIEKGWVLINGENAKTGDWVNEGDQICLIRTVKNKPDNVRLKYPVVFEDEFLAIVNKPPGVLVSGNRKWTLENSFSNTLRKSTQYDALDYPEPIHRLDYPTTGALLVGKTASAVIALNQLFAQRKIYKSYLAVCIGIPPSTFELNSIIEGKSSFAMGETIASVPSPRFGNLSLLRLHLGTGRRHQLRIQLNELGFPILGDDKYFNDKDLILRGKGLYLHSYKLHFNHPIKGLELALTAKAPRKFFSIFGAEFYHGRV</sequence>
<dbReference type="RefSeq" id="WP_147014541.1">
    <property type="nucleotide sequence ID" value="NZ_VORB01000006.1"/>
</dbReference>
<dbReference type="GO" id="GO:0140098">
    <property type="term" value="F:catalytic activity, acting on RNA"/>
    <property type="evidence" value="ECO:0007669"/>
    <property type="project" value="UniProtKB-ARBA"/>
</dbReference>
<keyword evidence="3" id="KW-0694">RNA-binding</keyword>
<evidence type="ECO:0000256" key="2">
    <source>
        <dbReference type="ARBA" id="ARBA00023235"/>
    </source>
</evidence>
<name>A0A5C6V0Q0_9FLAO</name>
<comment type="caution">
    <text evidence="5">The sequence shown here is derived from an EMBL/GenBank/DDBJ whole genome shotgun (WGS) entry which is preliminary data.</text>
</comment>
<organism evidence="5 6">
    <name type="scientific">Luteibaculum oceani</name>
    <dbReference type="NCBI Taxonomy" id="1294296"/>
    <lineage>
        <taxon>Bacteria</taxon>
        <taxon>Pseudomonadati</taxon>
        <taxon>Bacteroidota</taxon>
        <taxon>Flavobacteriia</taxon>
        <taxon>Flavobacteriales</taxon>
        <taxon>Luteibaculaceae</taxon>
        <taxon>Luteibaculum</taxon>
    </lineage>
</organism>
<feature type="domain" description="Pseudouridine synthase RsuA/RluA-like" evidence="4">
    <location>
        <begin position="90"/>
        <end position="228"/>
    </location>
</feature>
<dbReference type="GO" id="GO:0001522">
    <property type="term" value="P:pseudouridine synthesis"/>
    <property type="evidence" value="ECO:0007669"/>
    <property type="project" value="InterPro"/>
</dbReference>
<accession>A0A5C6V0Q0</accession>
<evidence type="ECO:0000313" key="5">
    <source>
        <dbReference type="EMBL" id="TXC78514.1"/>
    </source>
</evidence>
<comment type="similarity">
    <text evidence="1">Belongs to the pseudouridine synthase RluA family.</text>
</comment>
<dbReference type="InterPro" id="IPR006145">
    <property type="entry name" value="PsdUridine_synth_RsuA/RluA"/>
</dbReference>
<protein>
    <submittedName>
        <fullName evidence="5">RluA family pseudouridine synthase</fullName>
    </submittedName>
</protein>
<evidence type="ECO:0000256" key="3">
    <source>
        <dbReference type="PROSITE-ProRule" id="PRU00182"/>
    </source>
</evidence>
<dbReference type="CDD" id="cd02869">
    <property type="entry name" value="PseudoU_synth_RluA_like"/>
    <property type="match status" value="1"/>
</dbReference>
<dbReference type="EMBL" id="VORB01000006">
    <property type="protein sequence ID" value="TXC78514.1"/>
    <property type="molecule type" value="Genomic_DNA"/>
</dbReference>
<dbReference type="GO" id="GO:0003723">
    <property type="term" value="F:RNA binding"/>
    <property type="evidence" value="ECO:0007669"/>
    <property type="project" value="UniProtKB-KW"/>
</dbReference>
<gene>
    <name evidence="5" type="ORF">FRX97_07280</name>
</gene>
<dbReference type="InterPro" id="IPR050188">
    <property type="entry name" value="RluA_PseudoU_synthase"/>
</dbReference>
<dbReference type="PANTHER" id="PTHR21600">
    <property type="entry name" value="MITOCHONDRIAL RNA PSEUDOURIDINE SYNTHASE"/>
    <property type="match status" value="1"/>
</dbReference>
<dbReference type="OrthoDB" id="9807829at2"/>
<dbReference type="SUPFAM" id="SSF55120">
    <property type="entry name" value="Pseudouridine synthase"/>
    <property type="match status" value="1"/>
</dbReference>
<dbReference type="Gene3D" id="3.10.290.10">
    <property type="entry name" value="RNA-binding S4 domain"/>
    <property type="match status" value="1"/>
</dbReference>
<dbReference type="PROSITE" id="PS50889">
    <property type="entry name" value="S4"/>
    <property type="match status" value="1"/>
</dbReference>
<keyword evidence="6" id="KW-1185">Reference proteome</keyword>
<reference evidence="5 6" key="1">
    <citation type="submission" date="2019-08" db="EMBL/GenBank/DDBJ databases">
        <title>Genome of Luteibaculum oceani JCM 18817.</title>
        <authorList>
            <person name="Bowman J.P."/>
        </authorList>
    </citation>
    <scope>NUCLEOTIDE SEQUENCE [LARGE SCALE GENOMIC DNA]</scope>
    <source>
        <strain evidence="5 6">JCM 18817</strain>
    </source>
</reference>
<dbReference type="GO" id="GO:0009982">
    <property type="term" value="F:pseudouridine synthase activity"/>
    <property type="evidence" value="ECO:0007669"/>
    <property type="project" value="InterPro"/>
</dbReference>
<dbReference type="CDD" id="cd00165">
    <property type="entry name" value="S4"/>
    <property type="match status" value="1"/>
</dbReference>
<dbReference type="Gene3D" id="3.30.2350.10">
    <property type="entry name" value="Pseudouridine synthase"/>
    <property type="match status" value="1"/>
</dbReference>
<dbReference type="AlphaFoldDB" id="A0A5C6V0Q0"/>
<dbReference type="Proteomes" id="UP000321168">
    <property type="component" value="Unassembled WGS sequence"/>
</dbReference>
<evidence type="ECO:0000313" key="6">
    <source>
        <dbReference type="Proteomes" id="UP000321168"/>
    </source>
</evidence>
<proteinExistence type="inferred from homology"/>
<dbReference type="InterPro" id="IPR036986">
    <property type="entry name" value="S4_RNA-bd_sf"/>
</dbReference>
<dbReference type="PROSITE" id="PS01129">
    <property type="entry name" value="PSI_RLU"/>
    <property type="match status" value="1"/>
</dbReference>
<dbReference type="SUPFAM" id="SSF55174">
    <property type="entry name" value="Alpha-L RNA-binding motif"/>
    <property type="match status" value="1"/>
</dbReference>